<name>A0A7J9MUM7_GOSSC</name>
<keyword evidence="3" id="KW-1185">Reference proteome</keyword>
<reference evidence="2 3" key="1">
    <citation type="journal article" date="2019" name="Genome Biol. Evol.">
        <title>Insights into the evolution of the New World diploid cottons (Gossypium, subgenus Houzingenia) based on genome sequencing.</title>
        <authorList>
            <person name="Grover C.E."/>
            <person name="Arick M.A. 2nd"/>
            <person name="Thrash A."/>
            <person name="Conover J.L."/>
            <person name="Sanders W.S."/>
            <person name="Peterson D.G."/>
            <person name="Frelichowski J.E."/>
            <person name="Scheffler J.A."/>
            <person name="Scheffler B.E."/>
            <person name="Wendel J.F."/>
        </authorList>
    </citation>
    <scope>NUCLEOTIDE SEQUENCE [LARGE SCALE GENOMIC DNA]</scope>
    <source>
        <strain evidence="2">1</strain>
        <tissue evidence="2">Leaf</tissue>
    </source>
</reference>
<dbReference type="AlphaFoldDB" id="A0A7J9MUM7"/>
<evidence type="ECO:0000313" key="3">
    <source>
        <dbReference type="Proteomes" id="UP000593576"/>
    </source>
</evidence>
<evidence type="ECO:0000256" key="1">
    <source>
        <dbReference type="SAM" id="MobiDB-lite"/>
    </source>
</evidence>
<organism evidence="2 3">
    <name type="scientific">Gossypium schwendimanii</name>
    <name type="common">Cotton</name>
    <dbReference type="NCBI Taxonomy" id="34291"/>
    <lineage>
        <taxon>Eukaryota</taxon>
        <taxon>Viridiplantae</taxon>
        <taxon>Streptophyta</taxon>
        <taxon>Embryophyta</taxon>
        <taxon>Tracheophyta</taxon>
        <taxon>Spermatophyta</taxon>
        <taxon>Magnoliopsida</taxon>
        <taxon>eudicotyledons</taxon>
        <taxon>Gunneridae</taxon>
        <taxon>Pentapetalae</taxon>
        <taxon>rosids</taxon>
        <taxon>malvids</taxon>
        <taxon>Malvales</taxon>
        <taxon>Malvaceae</taxon>
        <taxon>Malvoideae</taxon>
        <taxon>Gossypium</taxon>
    </lineage>
</organism>
<feature type="region of interest" description="Disordered" evidence="1">
    <location>
        <begin position="70"/>
        <end position="123"/>
    </location>
</feature>
<dbReference type="OrthoDB" id="1002294at2759"/>
<dbReference type="EMBL" id="JABFAF010000013">
    <property type="protein sequence ID" value="MBA0874752.1"/>
    <property type="molecule type" value="Genomic_DNA"/>
</dbReference>
<feature type="compositionally biased region" description="Acidic residues" evidence="1">
    <location>
        <begin position="80"/>
        <end position="89"/>
    </location>
</feature>
<proteinExistence type="predicted"/>
<feature type="compositionally biased region" description="Polar residues" evidence="1">
    <location>
        <begin position="112"/>
        <end position="123"/>
    </location>
</feature>
<evidence type="ECO:0000313" key="2">
    <source>
        <dbReference type="EMBL" id="MBA0874752.1"/>
    </source>
</evidence>
<protein>
    <submittedName>
        <fullName evidence="2">Uncharacterized protein</fullName>
    </submittedName>
</protein>
<feature type="compositionally biased region" description="Basic and acidic residues" evidence="1">
    <location>
        <begin position="93"/>
        <end position="110"/>
    </location>
</feature>
<accession>A0A7J9MUM7</accession>
<gene>
    <name evidence="2" type="ORF">Goshw_021484</name>
</gene>
<comment type="caution">
    <text evidence="2">The sequence shown here is derived from an EMBL/GenBank/DDBJ whole genome shotgun (WGS) entry which is preliminary data.</text>
</comment>
<dbReference type="Proteomes" id="UP000593576">
    <property type="component" value="Unassembled WGS sequence"/>
</dbReference>
<sequence>MNWNQKRKERIDFSVSLKHKEKSKARRGVCRSTDEKLDGMIRWMQEIGLVLQEFSQLNGLRAPNYLPDMFGQMQAHHGDEDEASSENESEQNLPRKEDNYEEPHMEEARQLELSTRNGVITHQ</sequence>